<evidence type="ECO:0000313" key="2">
    <source>
        <dbReference type="Proteomes" id="UP000828390"/>
    </source>
</evidence>
<name>A0A9D4E192_DREPO</name>
<reference evidence="1" key="2">
    <citation type="submission" date="2020-11" db="EMBL/GenBank/DDBJ databases">
        <authorList>
            <person name="McCartney M.A."/>
            <person name="Auch B."/>
            <person name="Kono T."/>
            <person name="Mallez S."/>
            <person name="Becker A."/>
            <person name="Gohl D.M."/>
            <person name="Silverstein K.A.T."/>
            <person name="Koren S."/>
            <person name="Bechman K.B."/>
            <person name="Herman A."/>
            <person name="Abrahante J.E."/>
            <person name="Garbe J."/>
        </authorList>
    </citation>
    <scope>NUCLEOTIDE SEQUENCE</scope>
    <source>
        <strain evidence="1">Duluth1</strain>
        <tissue evidence="1">Whole animal</tissue>
    </source>
</reference>
<evidence type="ECO:0000313" key="1">
    <source>
        <dbReference type="EMBL" id="KAH3771939.1"/>
    </source>
</evidence>
<reference evidence="1" key="1">
    <citation type="journal article" date="2019" name="bioRxiv">
        <title>The Genome of the Zebra Mussel, Dreissena polymorpha: A Resource for Invasive Species Research.</title>
        <authorList>
            <person name="McCartney M.A."/>
            <person name="Auch B."/>
            <person name="Kono T."/>
            <person name="Mallez S."/>
            <person name="Zhang Y."/>
            <person name="Obille A."/>
            <person name="Becker A."/>
            <person name="Abrahante J.E."/>
            <person name="Garbe J."/>
            <person name="Badalamenti J.P."/>
            <person name="Herman A."/>
            <person name="Mangelson H."/>
            <person name="Liachko I."/>
            <person name="Sullivan S."/>
            <person name="Sone E.D."/>
            <person name="Koren S."/>
            <person name="Silverstein K.A.T."/>
            <person name="Beckman K.B."/>
            <person name="Gohl D.M."/>
        </authorList>
    </citation>
    <scope>NUCLEOTIDE SEQUENCE</scope>
    <source>
        <strain evidence="1">Duluth1</strain>
        <tissue evidence="1">Whole animal</tissue>
    </source>
</reference>
<dbReference type="Proteomes" id="UP000828390">
    <property type="component" value="Unassembled WGS sequence"/>
</dbReference>
<proteinExistence type="predicted"/>
<keyword evidence="2" id="KW-1185">Reference proteome</keyword>
<sequence>MSRIAACLGGQMRSFAAKCDLLTRLQRLTQHRLDSPCRRGSRNMFVPLWLYCRKTIKKEQ</sequence>
<dbReference type="AlphaFoldDB" id="A0A9D4E192"/>
<gene>
    <name evidence="1" type="ORF">DPMN_173268</name>
</gene>
<comment type="caution">
    <text evidence="1">The sequence shown here is derived from an EMBL/GenBank/DDBJ whole genome shotgun (WGS) entry which is preliminary data.</text>
</comment>
<protein>
    <submittedName>
        <fullName evidence="1">Uncharacterized protein</fullName>
    </submittedName>
</protein>
<dbReference type="EMBL" id="JAIWYP010000009">
    <property type="protein sequence ID" value="KAH3771939.1"/>
    <property type="molecule type" value="Genomic_DNA"/>
</dbReference>
<organism evidence="1 2">
    <name type="scientific">Dreissena polymorpha</name>
    <name type="common">Zebra mussel</name>
    <name type="synonym">Mytilus polymorpha</name>
    <dbReference type="NCBI Taxonomy" id="45954"/>
    <lineage>
        <taxon>Eukaryota</taxon>
        <taxon>Metazoa</taxon>
        <taxon>Spiralia</taxon>
        <taxon>Lophotrochozoa</taxon>
        <taxon>Mollusca</taxon>
        <taxon>Bivalvia</taxon>
        <taxon>Autobranchia</taxon>
        <taxon>Heteroconchia</taxon>
        <taxon>Euheterodonta</taxon>
        <taxon>Imparidentia</taxon>
        <taxon>Neoheterodontei</taxon>
        <taxon>Myida</taxon>
        <taxon>Dreissenoidea</taxon>
        <taxon>Dreissenidae</taxon>
        <taxon>Dreissena</taxon>
    </lineage>
</organism>
<accession>A0A9D4E192</accession>